<dbReference type="InterPro" id="IPR025439">
    <property type="entry name" value="Spore_coat_CotO"/>
</dbReference>
<dbReference type="AlphaFoldDB" id="A0A1Y3MLP2"/>
<dbReference type="RefSeq" id="WP_088094184.1">
    <property type="nucleotide sequence ID" value="NZ_JBEUTC010000163.1"/>
</dbReference>
<proteinExistence type="predicted"/>
<evidence type="ECO:0008006" key="3">
    <source>
        <dbReference type="Google" id="ProtNLM"/>
    </source>
</evidence>
<gene>
    <name evidence="1" type="ORF">BW425_15340</name>
</gene>
<organism evidence="1 2">
    <name type="scientific">Bacillus pseudomycoides</name>
    <dbReference type="NCBI Taxonomy" id="64104"/>
    <lineage>
        <taxon>Bacteria</taxon>
        <taxon>Bacillati</taxon>
        <taxon>Bacillota</taxon>
        <taxon>Bacilli</taxon>
        <taxon>Bacillales</taxon>
        <taxon>Bacillaceae</taxon>
        <taxon>Bacillus</taxon>
        <taxon>Bacillus cereus group</taxon>
    </lineage>
</organism>
<reference evidence="1 2" key="1">
    <citation type="submission" date="2017-02" db="EMBL/GenBank/DDBJ databases">
        <title>Bacillus pseudomycoides isolate FSL K6-0042.</title>
        <authorList>
            <person name="Kovac J."/>
        </authorList>
    </citation>
    <scope>NUCLEOTIDE SEQUENCE [LARGE SCALE GENOMIC DNA]</scope>
    <source>
        <strain evidence="1 2">FSL K6-0042</strain>
    </source>
</reference>
<evidence type="ECO:0000313" key="1">
    <source>
        <dbReference type="EMBL" id="OUM48073.1"/>
    </source>
</evidence>
<protein>
    <recommendedName>
        <fullName evidence="3">Spore coat protein CotO</fullName>
    </recommendedName>
</protein>
<dbReference type="EMBL" id="MWPX01000016">
    <property type="protein sequence ID" value="OUM48073.1"/>
    <property type="molecule type" value="Genomic_DNA"/>
</dbReference>
<accession>A0A1Y3MLP2</accession>
<evidence type="ECO:0000313" key="2">
    <source>
        <dbReference type="Proteomes" id="UP000195321"/>
    </source>
</evidence>
<name>A0A1Y3MLP2_9BACI</name>
<dbReference type="Proteomes" id="UP000195321">
    <property type="component" value="Unassembled WGS sequence"/>
</dbReference>
<dbReference type="Pfam" id="PF14153">
    <property type="entry name" value="Spore_coat_CotO"/>
    <property type="match status" value="1"/>
</dbReference>
<comment type="caution">
    <text evidence="1">The sequence shown here is derived from an EMBL/GenBank/DDBJ whole genome shotgun (WGS) entry which is preliminary data.</text>
</comment>
<sequence length="244" mass="28085">MKRKQSKDKDKQSIIYIAQPTFNEGNLNMQKTFVIKPEKKVEFVSEEEKEITIEGEAIIAEAEVIEEVKAEEEFTKELQAEDEQPEVRGMAAKKNEVVEEEKEITIEGEGINTREEEAVIAEAEVIEEVKAEGEFTKELQAEGEQPETRGMAAKKNEVVEEGLSKGVQKRKPFKDMNNEEKLNFLIHRPKYIPKVKCQIITLEEKLNGYVLSYEKGYVAIKMMEKTKEIKVKFEDIVHIKMMGL</sequence>